<comment type="caution">
    <text evidence="2">The sequence shown here is derived from an EMBL/GenBank/DDBJ whole genome shotgun (WGS) entry which is preliminary data.</text>
</comment>
<gene>
    <name evidence="2" type="ORF">H0235_003993</name>
</gene>
<proteinExistence type="predicted"/>
<dbReference type="AlphaFoldDB" id="A0A834UFM3"/>
<dbReference type="Proteomes" id="UP000600918">
    <property type="component" value="Unassembled WGS sequence"/>
</dbReference>
<feature type="region of interest" description="Disordered" evidence="1">
    <location>
        <begin position="1"/>
        <end position="46"/>
    </location>
</feature>
<accession>A0A834UFM3</accession>
<protein>
    <submittedName>
        <fullName evidence="2">Uncharacterized protein</fullName>
    </submittedName>
</protein>
<dbReference type="EMBL" id="JACSDY010000002">
    <property type="protein sequence ID" value="KAF7435802.1"/>
    <property type="molecule type" value="Genomic_DNA"/>
</dbReference>
<sequence>MADCFRGRSVEVKEESPERSSNPENDEKEEEGTTPPGTTRGGSRRLRDVTSWIIAGRFALDSARRGWIIRNALSEPQLKTET</sequence>
<keyword evidence="3" id="KW-1185">Reference proteome</keyword>
<feature type="compositionally biased region" description="Basic and acidic residues" evidence="1">
    <location>
        <begin position="1"/>
        <end position="18"/>
    </location>
</feature>
<evidence type="ECO:0000313" key="3">
    <source>
        <dbReference type="Proteomes" id="UP000600918"/>
    </source>
</evidence>
<evidence type="ECO:0000256" key="1">
    <source>
        <dbReference type="SAM" id="MobiDB-lite"/>
    </source>
</evidence>
<name>A0A834UFM3_VESPE</name>
<organism evidence="2 3">
    <name type="scientific">Vespula pensylvanica</name>
    <name type="common">Western yellow jacket</name>
    <name type="synonym">Wasp</name>
    <dbReference type="NCBI Taxonomy" id="30213"/>
    <lineage>
        <taxon>Eukaryota</taxon>
        <taxon>Metazoa</taxon>
        <taxon>Ecdysozoa</taxon>
        <taxon>Arthropoda</taxon>
        <taxon>Hexapoda</taxon>
        <taxon>Insecta</taxon>
        <taxon>Pterygota</taxon>
        <taxon>Neoptera</taxon>
        <taxon>Endopterygota</taxon>
        <taxon>Hymenoptera</taxon>
        <taxon>Apocrita</taxon>
        <taxon>Aculeata</taxon>
        <taxon>Vespoidea</taxon>
        <taxon>Vespidae</taxon>
        <taxon>Vespinae</taxon>
        <taxon>Vespula</taxon>
    </lineage>
</organism>
<reference evidence="2" key="1">
    <citation type="journal article" date="2020" name="G3 (Bethesda)">
        <title>High-Quality Assemblies for Three Invasive Social Wasps from the &lt;i&gt;Vespula&lt;/i&gt; Genus.</title>
        <authorList>
            <person name="Harrop T.W.R."/>
            <person name="Guhlin J."/>
            <person name="McLaughlin G.M."/>
            <person name="Permina E."/>
            <person name="Stockwell P."/>
            <person name="Gilligan J."/>
            <person name="Le Lec M.F."/>
            <person name="Gruber M.A.M."/>
            <person name="Quinn O."/>
            <person name="Lovegrove M."/>
            <person name="Duncan E.J."/>
            <person name="Remnant E.J."/>
            <person name="Van Eeckhoven J."/>
            <person name="Graham B."/>
            <person name="Knapp R.A."/>
            <person name="Langford K.W."/>
            <person name="Kronenberg Z."/>
            <person name="Press M.O."/>
            <person name="Eacker S.M."/>
            <person name="Wilson-Rankin E.E."/>
            <person name="Purcell J."/>
            <person name="Lester P.J."/>
            <person name="Dearden P.K."/>
        </authorList>
    </citation>
    <scope>NUCLEOTIDE SEQUENCE</scope>
    <source>
        <strain evidence="2">Volc-1</strain>
    </source>
</reference>
<evidence type="ECO:0000313" key="2">
    <source>
        <dbReference type="EMBL" id="KAF7435802.1"/>
    </source>
</evidence>